<comment type="subcellular location">
    <subcellularLocation>
        <location evidence="1">Membrane</location>
        <topology evidence="1">Single-pass type I membrane protein</topology>
    </subcellularLocation>
</comment>
<dbReference type="EMBL" id="LR899798">
    <property type="protein sequence ID" value="CAD7242530.1"/>
    <property type="molecule type" value="Genomic_DNA"/>
</dbReference>
<dbReference type="SMART" id="SM00408">
    <property type="entry name" value="IGc2"/>
    <property type="match status" value="9"/>
</dbReference>
<dbReference type="GO" id="GO:0009653">
    <property type="term" value="P:anatomical structure morphogenesis"/>
    <property type="evidence" value="ECO:0007669"/>
    <property type="project" value="UniProtKB-ARBA"/>
</dbReference>
<dbReference type="SMART" id="SM00409">
    <property type="entry name" value="IG"/>
    <property type="match status" value="10"/>
</dbReference>
<reference evidence="14" key="1">
    <citation type="submission" date="2020-11" db="EMBL/GenBank/DDBJ databases">
        <authorList>
            <person name="Tran Van P."/>
        </authorList>
    </citation>
    <scope>NUCLEOTIDE SEQUENCE</scope>
</reference>
<feature type="domain" description="Ig-like" evidence="12">
    <location>
        <begin position="1308"/>
        <end position="1402"/>
    </location>
</feature>
<keyword evidence="7 11" id="KW-0472">Membrane</keyword>
<feature type="domain" description="Fibronectin type-III" evidence="13">
    <location>
        <begin position="911"/>
        <end position="1009"/>
    </location>
</feature>
<evidence type="ECO:0000256" key="7">
    <source>
        <dbReference type="ARBA" id="ARBA00023136"/>
    </source>
</evidence>
<evidence type="ECO:0008006" key="16">
    <source>
        <dbReference type="Google" id="ProtNLM"/>
    </source>
</evidence>
<feature type="domain" description="Fibronectin type-III" evidence="13">
    <location>
        <begin position="1410"/>
        <end position="1503"/>
    </location>
</feature>
<dbReference type="Pfam" id="PF00041">
    <property type="entry name" value="fn3"/>
    <property type="match status" value="5"/>
</dbReference>
<dbReference type="FunFam" id="2.60.40.10:FF:000032">
    <property type="entry name" value="palladin isoform X1"/>
    <property type="match status" value="1"/>
</dbReference>
<accession>A0A7R8X2K3</accession>
<feature type="domain" description="Fibronectin type-III" evidence="13">
    <location>
        <begin position="1507"/>
        <end position="1607"/>
    </location>
</feature>
<dbReference type="InterPro" id="IPR056754">
    <property type="entry name" value="DSCAM/DSCAML_C"/>
</dbReference>
<dbReference type="Pfam" id="PF25059">
    <property type="entry name" value="FN3_DSCAM-DSCAML_C"/>
    <property type="match status" value="1"/>
</dbReference>
<feature type="domain" description="Fibronectin type-III" evidence="13">
    <location>
        <begin position="1117"/>
        <end position="1215"/>
    </location>
</feature>
<evidence type="ECO:0000259" key="12">
    <source>
        <dbReference type="PROSITE" id="PS50835"/>
    </source>
</evidence>
<keyword evidence="3" id="KW-0732">Signal</keyword>
<keyword evidence="5" id="KW-0130">Cell adhesion</keyword>
<feature type="domain" description="Ig-like" evidence="12">
    <location>
        <begin position="712"/>
        <end position="790"/>
    </location>
</feature>
<dbReference type="PROSITE" id="PS50835">
    <property type="entry name" value="IG_LIKE"/>
    <property type="match status" value="10"/>
</dbReference>
<evidence type="ECO:0000256" key="3">
    <source>
        <dbReference type="ARBA" id="ARBA00022729"/>
    </source>
</evidence>
<sequence length="1865" mass="204937">MEGMLLEDEGPRFVKEPGTKVTFLNDTGVTLDCVAEGNPSPSVAWTTGSGIPVTGSPHLMVPLGNGSLVFYPFGPASYRPDVHDAVYRCLASNRAGAILSPEVNVKAVVRQEYSVTVEDASVVPGNVAVLRCLVPGMVRDYVSVTSWVQDDVLNIYPHITSGGKYVVLPSGDLSVNSVDDSDSEKHFQCRTLHSLTGQVTLSQGRGRILLKEPRTPFAPRMVEPKVRERRVTAGAKIILPCVAEASPLPSYRWYRVKETRMEPILDGEDGFSLLHGHLVMEKVRPEDQGDYVCLVKNVLGSRTLEVKLKIQVPLSARMHPEKMTVDMGSEATLNCLTNGEDTKIQWLHNAVPIANNPRVEISESGQTLTVKGVGKGDTGVYQCFLSDSSQTLQQSALLRLGAALPELVYAFSGQTLQPGPAISLKCVARGIPPPQFTWTLDGFPLPEHSRLIVGQYVTSTDDVISHVNISGIRVEDGGMYACTARNSVGRVLHSARINIYGMCTLFCSRHLRSVARGESHDDGPPYVRPMGTISGTSGGDLIVHCPVAGFPVSQISWHRDGKDLPSNRRQKVHENGTLVMNHLNTETDPGKYECVARDRSGASARESLNLKVIVPPKIAPFAFPNALLKEGMRASVTCQIVEGDLPVFFTWMKNDRHVVSGDSVNIRTQDEFSSTLVIRDLDSSHNGQYTCIAENSAGKRTSSANLTVNVPPRWGLKPPKKWEALAGEVVTVNCQATGYPPPKTSWKFSRSGGNGKDFHRLPAIRGLSILGNGSLRFDPVSKEHQGEFLCEGANDVGPPVETTIFLEVHVAAHFKMLQMEEKVKRGEAGSLSCRAYGDLPIAIQWQFQGRPFAAPEHLQKYAIVEEESTDGKESRLMIEVVDRSAGGEYSCRVSNQYGEQTLKILLTVIEVPEDVSGIRILEEGSREASVAWVPPFDGNSPILKYQLLYKPIYGDWERDARIQEVEGREHEAVIKELLPATSYHLQALAINTLGPGALSHLLTFSTLQEAPSGIPEKFLVVARSSTELEATWEAPAKDSWNGDLQGFYLGFRIAQSPNGYSFKTVDLGVDFRGQAVLKGLEKFTTYELVVQAFNVMGPGPLSAPVPATTLEDVPEVAPENVACNSLTATSLQVTFDPPSEKGSNGVIKGYKVYYHALPSWPDDDVVEEESRATRSQSLILRQLKKFTNYSIQVSAFTHVGDGMRSQFIFCRTRPDVPGGVTEVKGLLKGPDTALITWLNPSEPNGLISKFTLYMNIWEKDRLITEGKEHVVALPASQTQYEVTGLKRSQRREFQVSASTEVGEGPRSPSIFILSSDQVGAGISSFGERIIVPWKEDVRLFCSSVGIPKPRTRWTLDGRLLNTNQRVWLEDSGAQLVIRHIQDEDSGNYSCFVENQFGKDSISYSIRVLVPPSAVTLFVDAVSSDSITLHWEMNSTNKGSITGYVLHFKKKSEEWKEEELEGGETSYSLNGLDCGHAYEVFLTAFNRIGMGPPSNVIHAHIQGSVPIAPGVERLVVPSETWVSLSLDSWDDGGCPIRQFQISYRSFDPAATSASTTMGSGAWTTLESGRDTISDLIPATGYQIRVMAVNSAGATEQIYSFNTLTTEGGTVPPLTGSQDDGNELNFYERPELIVPVIISVILALTSLSLAAYCRRKYMKRSRATTRAVTPSLIPNHNPFYYNTHSRKDPGGNVEEVNPYATIQLPQDQDTMYVQGGLNVYSGLYSLKNPSPPTFVYHDPSFSRLETLPLKHDHSHYSELRMKGTSDRGEEELQISASDYDSIESEGDSGMENSNSRAKGRRRRHPPRRRDVMGEAYHSSTDSVYSPRVALTRGRKHPGSSSQGLPIGFVTCYHVDLCTVDNFIPKFP</sequence>
<keyword evidence="6 11" id="KW-1133">Transmembrane helix</keyword>
<feature type="domain" description="Ig-like" evidence="12">
    <location>
        <begin position="524"/>
        <end position="609"/>
    </location>
</feature>
<feature type="compositionally biased region" description="Basic residues" evidence="10">
    <location>
        <begin position="1795"/>
        <end position="1805"/>
    </location>
</feature>
<feature type="domain" description="Fibronectin type-III" evidence="13">
    <location>
        <begin position="1216"/>
        <end position="1317"/>
    </location>
</feature>
<evidence type="ECO:0000256" key="1">
    <source>
        <dbReference type="ARBA" id="ARBA00004479"/>
    </source>
</evidence>
<dbReference type="FunFam" id="2.60.40.10:FF:000104">
    <property type="entry name" value="Down syndrome cell adhesion molecule b"/>
    <property type="match status" value="1"/>
</dbReference>
<evidence type="ECO:0000256" key="8">
    <source>
        <dbReference type="ARBA" id="ARBA00023157"/>
    </source>
</evidence>
<dbReference type="InterPro" id="IPR036116">
    <property type="entry name" value="FN3_sf"/>
</dbReference>
<dbReference type="Gene3D" id="2.60.40.10">
    <property type="entry name" value="Immunoglobulins"/>
    <property type="match status" value="16"/>
</dbReference>
<dbReference type="EMBL" id="CAJPEV010000281">
    <property type="protein sequence ID" value="CAG0883377.1"/>
    <property type="molecule type" value="Genomic_DNA"/>
</dbReference>
<keyword evidence="9" id="KW-0393">Immunoglobulin domain</keyword>
<dbReference type="FunFam" id="2.60.40.10:FF:000093">
    <property type="entry name" value="Down syndrome cell adhesion molecule, isoform B"/>
    <property type="match status" value="1"/>
</dbReference>
<feature type="domain" description="Ig-like" evidence="12">
    <location>
        <begin position="219"/>
        <end position="311"/>
    </location>
</feature>
<feature type="domain" description="Fibronectin type-III" evidence="13">
    <location>
        <begin position="1014"/>
        <end position="1112"/>
    </location>
</feature>
<feature type="domain" description="Ig-like" evidence="12">
    <location>
        <begin position="111"/>
        <end position="202"/>
    </location>
</feature>
<dbReference type="InterPro" id="IPR036179">
    <property type="entry name" value="Ig-like_dom_sf"/>
</dbReference>
<dbReference type="SUPFAM" id="SSF48726">
    <property type="entry name" value="Immunoglobulin"/>
    <property type="match status" value="10"/>
</dbReference>
<evidence type="ECO:0000313" key="14">
    <source>
        <dbReference type="EMBL" id="CAD7242530.1"/>
    </source>
</evidence>
<dbReference type="GO" id="GO:0007155">
    <property type="term" value="P:cell adhesion"/>
    <property type="evidence" value="ECO:0007669"/>
    <property type="project" value="UniProtKB-KW"/>
</dbReference>
<dbReference type="InterPro" id="IPR003599">
    <property type="entry name" value="Ig_sub"/>
</dbReference>
<feature type="domain" description="Ig-like" evidence="12">
    <location>
        <begin position="798"/>
        <end position="907"/>
    </location>
</feature>
<feature type="region of interest" description="Disordered" evidence="10">
    <location>
        <begin position="1774"/>
        <end position="1816"/>
    </location>
</feature>
<dbReference type="InterPro" id="IPR003961">
    <property type="entry name" value="FN3_dom"/>
</dbReference>
<dbReference type="PANTHER" id="PTHR12231">
    <property type="entry name" value="CTX-RELATED TYPE I TRANSMEMBRANE PROTEIN"/>
    <property type="match status" value="1"/>
</dbReference>
<dbReference type="GO" id="GO:0030154">
    <property type="term" value="P:cell differentiation"/>
    <property type="evidence" value="ECO:0007669"/>
    <property type="project" value="UniProtKB-ARBA"/>
</dbReference>
<evidence type="ECO:0000259" key="13">
    <source>
        <dbReference type="PROSITE" id="PS50853"/>
    </source>
</evidence>
<feature type="domain" description="Ig-like" evidence="12">
    <location>
        <begin position="313"/>
        <end position="399"/>
    </location>
</feature>
<evidence type="ECO:0000313" key="15">
    <source>
        <dbReference type="Proteomes" id="UP000677054"/>
    </source>
</evidence>
<evidence type="ECO:0000256" key="10">
    <source>
        <dbReference type="SAM" id="MobiDB-lite"/>
    </source>
</evidence>
<protein>
    <recommendedName>
        <fullName evidence="16">Down syndrome cell adhesion molecule-like protein Dscam2</fullName>
    </recommendedName>
</protein>
<dbReference type="InterPro" id="IPR051170">
    <property type="entry name" value="Neural/epithelial_adhesion"/>
</dbReference>
<dbReference type="GO" id="GO:0016020">
    <property type="term" value="C:membrane"/>
    <property type="evidence" value="ECO:0007669"/>
    <property type="project" value="UniProtKB-SubCell"/>
</dbReference>
<dbReference type="Proteomes" id="UP000677054">
    <property type="component" value="Unassembled WGS sequence"/>
</dbReference>
<organism evidence="14">
    <name type="scientific">Darwinula stevensoni</name>
    <dbReference type="NCBI Taxonomy" id="69355"/>
    <lineage>
        <taxon>Eukaryota</taxon>
        <taxon>Metazoa</taxon>
        <taxon>Ecdysozoa</taxon>
        <taxon>Arthropoda</taxon>
        <taxon>Crustacea</taxon>
        <taxon>Oligostraca</taxon>
        <taxon>Ostracoda</taxon>
        <taxon>Podocopa</taxon>
        <taxon>Podocopida</taxon>
        <taxon>Darwinulocopina</taxon>
        <taxon>Darwinuloidea</taxon>
        <taxon>Darwinulidae</taxon>
        <taxon>Darwinula</taxon>
    </lineage>
</organism>
<keyword evidence="4" id="KW-0677">Repeat</keyword>
<dbReference type="InterPro" id="IPR007110">
    <property type="entry name" value="Ig-like_dom"/>
</dbReference>
<dbReference type="FunFam" id="2.60.40.10:FF:000017">
    <property type="entry name" value="Down syndrome cell adhesion molecule b"/>
    <property type="match status" value="1"/>
</dbReference>
<dbReference type="InterPro" id="IPR013783">
    <property type="entry name" value="Ig-like_fold"/>
</dbReference>
<dbReference type="PANTHER" id="PTHR12231:SF105">
    <property type="entry name" value="LACHESIN-LIKE PROTEIN"/>
    <property type="match status" value="1"/>
</dbReference>
<evidence type="ECO:0000256" key="9">
    <source>
        <dbReference type="ARBA" id="ARBA00023319"/>
    </source>
</evidence>
<dbReference type="SUPFAM" id="SSF49265">
    <property type="entry name" value="Fibronectin type III"/>
    <property type="match status" value="3"/>
</dbReference>
<dbReference type="Pfam" id="PF07679">
    <property type="entry name" value="I-set"/>
    <property type="match status" value="6"/>
</dbReference>
<dbReference type="Pfam" id="PF13927">
    <property type="entry name" value="Ig_3"/>
    <property type="match status" value="2"/>
</dbReference>
<dbReference type="InterPro" id="IPR013098">
    <property type="entry name" value="Ig_I-set"/>
</dbReference>
<feature type="domain" description="Ig-like" evidence="12">
    <location>
        <begin position="616"/>
        <end position="707"/>
    </location>
</feature>
<name>A0A7R8X2K3_9CRUS</name>
<dbReference type="SMART" id="SM00060">
    <property type="entry name" value="FN3"/>
    <property type="match status" value="6"/>
</dbReference>
<keyword evidence="2 11" id="KW-0812">Transmembrane</keyword>
<feature type="transmembrane region" description="Helical" evidence="11">
    <location>
        <begin position="1630"/>
        <end position="1650"/>
    </location>
</feature>
<evidence type="ECO:0000256" key="4">
    <source>
        <dbReference type="ARBA" id="ARBA00022737"/>
    </source>
</evidence>
<keyword evidence="15" id="KW-1185">Reference proteome</keyword>
<dbReference type="FunFam" id="2.60.40.10:FF:000333">
    <property type="entry name" value="Down syndrome cell adhesion molecule"/>
    <property type="match status" value="1"/>
</dbReference>
<dbReference type="OrthoDB" id="5982258at2759"/>
<keyword evidence="8" id="KW-1015">Disulfide bond</keyword>
<dbReference type="GO" id="GO:0043005">
    <property type="term" value="C:neuron projection"/>
    <property type="evidence" value="ECO:0007669"/>
    <property type="project" value="TreeGrafter"/>
</dbReference>
<gene>
    <name evidence="14" type="ORF">DSTB1V02_LOCUS2493</name>
</gene>
<feature type="domain" description="Ig-like" evidence="12">
    <location>
        <begin position="11"/>
        <end position="106"/>
    </location>
</feature>
<proteinExistence type="predicted"/>
<evidence type="ECO:0000256" key="11">
    <source>
        <dbReference type="SAM" id="Phobius"/>
    </source>
</evidence>
<feature type="domain" description="Ig-like" evidence="12">
    <location>
        <begin position="405"/>
        <end position="498"/>
    </location>
</feature>
<dbReference type="InterPro" id="IPR003598">
    <property type="entry name" value="Ig_sub2"/>
</dbReference>
<dbReference type="CDD" id="cd00063">
    <property type="entry name" value="FN3"/>
    <property type="match status" value="6"/>
</dbReference>
<dbReference type="CDD" id="cd20956">
    <property type="entry name" value="IgI_4_Dscam"/>
    <property type="match status" value="1"/>
</dbReference>
<evidence type="ECO:0000256" key="5">
    <source>
        <dbReference type="ARBA" id="ARBA00022889"/>
    </source>
</evidence>
<evidence type="ECO:0000256" key="6">
    <source>
        <dbReference type="ARBA" id="ARBA00022989"/>
    </source>
</evidence>
<evidence type="ECO:0000256" key="2">
    <source>
        <dbReference type="ARBA" id="ARBA00022692"/>
    </source>
</evidence>
<dbReference type="PROSITE" id="PS50853">
    <property type="entry name" value="FN3"/>
    <property type="match status" value="6"/>
</dbReference>